<proteinExistence type="predicted"/>
<accession>Q9RWK1</accession>
<evidence type="ECO:0000313" key="1">
    <source>
        <dbReference type="EMBL" id="AAF10245.1"/>
    </source>
</evidence>
<gene>
    <name evidence="1" type="ordered locus">DR_0665</name>
</gene>
<name>Q9RWK1_DEIRA</name>
<dbReference type="PIR" id="C75492">
    <property type="entry name" value="C75492"/>
</dbReference>
<dbReference type="RefSeq" id="WP_010887310.1">
    <property type="nucleotide sequence ID" value="NC_001263.1"/>
</dbReference>
<dbReference type="InterPro" id="IPR025332">
    <property type="entry name" value="DUF4238"/>
</dbReference>
<organism evidence="1 2">
    <name type="scientific">Deinococcus radiodurans (strain ATCC 13939 / DSM 20539 / JCM 16871 / CCUG 27074 / LMG 4051 / NBRC 15346 / NCIMB 9279 / VKM B-1422 / R1)</name>
    <dbReference type="NCBI Taxonomy" id="243230"/>
    <lineage>
        <taxon>Bacteria</taxon>
        <taxon>Thermotogati</taxon>
        <taxon>Deinococcota</taxon>
        <taxon>Deinococci</taxon>
        <taxon>Deinococcales</taxon>
        <taxon>Deinococcaceae</taxon>
        <taxon>Deinococcus</taxon>
    </lineage>
</organism>
<dbReference type="Proteomes" id="UP000002524">
    <property type="component" value="Chromosome 1"/>
</dbReference>
<dbReference type="KEGG" id="dra:DR_0665"/>
<dbReference type="PaxDb" id="243230-DR_0665"/>
<dbReference type="InParanoid" id="Q9RWK1"/>
<dbReference type="STRING" id="243230.DR_0665"/>
<sequence>MERNFHTVDIKGVKHDDPYYLEKQISDNFEAIHSRFIRDLTLNLDAKHRFMNHNHKSMLAEIVGLQLLRTPRIREQTFDLAAREVGQPGTTLSQDDFAKITHLIMLDNNISSSLPKIKGHLSNFTFQFLEVPSDSPYITSDVPVITGITDCGTGKMSLTMSQGIGKDGAELYFPLTKKYLLVMGKSILGDKIRDCQIRQMNAKYSDEFNSMMQVACDNQIYSSFYIGI</sequence>
<dbReference type="Pfam" id="PF14022">
    <property type="entry name" value="DUF4238"/>
    <property type="match status" value="1"/>
</dbReference>
<dbReference type="EMBL" id="AE000513">
    <property type="protein sequence ID" value="AAF10245.1"/>
    <property type="molecule type" value="Genomic_DNA"/>
</dbReference>
<dbReference type="HOGENOM" id="CLU_1213199_0_0_0"/>
<evidence type="ECO:0008006" key="3">
    <source>
        <dbReference type="Google" id="ProtNLM"/>
    </source>
</evidence>
<dbReference type="AlphaFoldDB" id="Q9RWK1"/>
<dbReference type="EnsemblBacteria" id="AAF10245">
    <property type="protein sequence ID" value="AAF10245"/>
    <property type="gene ID" value="DR_0665"/>
</dbReference>
<keyword evidence="2" id="KW-1185">Reference proteome</keyword>
<evidence type="ECO:0000313" key="2">
    <source>
        <dbReference type="Proteomes" id="UP000002524"/>
    </source>
</evidence>
<reference evidence="1 2" key="1">
    <citation type="journal article" date="1999" name="Science">
        <title>Genome sequence of the radioresistant bacterium Deinococcus radiodurans R1.</title>
        <authorList>
            <person name="White O."/>
            <person name="Eisen J.A."/>
            <person name="Heidelberg J.F."/>
            <person name="Hickey E.K."/>
            <person name="Peterson J.D."/>
            <person name="Dodson R.J."/>
            <person name="Haft D.H."/>
            <person name="Gwinn M.L."/>
            <person name="Nelson W.C."/>
            <person name="Richardson D.L."/>
            <person name="Moffat K.S."/>
            <person name="Qin H."/>
            <person name="Jiang L."/>
            <person name="Pamphile W."/>
            <person name="Crosby M."/>
            <person name="Shen M."/>
            <person name="Vamathevan J.J."/>
            <person name="Lam P."/>
            <person name="McDonald L."/>
            <person name="Utterback T."/>
            <person name="Zalewski C."/>
            <person name="Makarova K.S."/>
            <person name="Aravind L."/>
            <person name="Daly M.J."/>
            <person name="Minton K.W."/>
            <person name="Fleischmann R.D."/>
            <person name="Ketchum K.A."/>
            <person name="Nelson K.E."/>
            <person name="Salzberg S."/>
            <person name="Smith H.O."/>
            <person name="Venter J.C."/>
            <person name="Fraser C.M."/>
        </authorList>
    </citation>
    <scope>NUCLEOTIDE SEQUENCE [LARGE SCALE GENOMIC DNA]</scope>
    <source>
        <strain evidence="2">ATCC 13939 / DSM 20539 / JCM 16871 / LMG 4051 / NBRC 15346 / NCIMB 9279 / R1 / VKM B-1422</strain>
    </source>
</reference>
<protein>
    <recommendedName>
        <fullName evidence="3">DUF4238 domain-containing protein</fullName>
    </recommendedName>
</protein>